<dbReference type="InterPro" id="IPR036388">
    <property type="entry name" value="WH-like_DNA-bd_sf"/>
</dbReference>
<evidence type="ECO:0000256" key="2">
    <source>
        <dbReference type="ARBA" id="ARBA00008894"/>
    </source>
</evidence>
<name>A0A3B6I2R9_WHEAT</name>
<evidence type="ECO:0000256" key="4">
    <source>
        <dbReference type="ARBA" id="ARBA00022679"/>
    </source>
</evidence>
<protein>
    <recommendedName>
        <fullName evidence="16">Protein kinase domain-containing protein</fullName>
    </recommendedName>
</protein>
<keyword evidence="7 14" id="KW-0547">Nucleotide-binding</keyword>
<evidence type="ECO:0000256" key="14">
    <source>
        <dbReference type="PROSITE-ProRule" id="PRU10141"/>
    </source>
</evidence>
<gene>
    <name evidence="17" type="primary">LOC123088466</name>
</gene>
<feature type="coiled-coil region" evidence="15">
    <location>
        <begin position="483"/>
        <end position="510"/>
    </location>
</feature>
<keyword evidence="8" id="KW-0418">Kinase</keyword>
<dbReference type="Pfam" id="PF00069">
    <property type="entry name" value="Pkinase"/>
    <property type="match status" value="1"/>
</dbReference>
<keyword evidence="13" id="KW-0472">Membrane</keyword>
<comment type="subcellular location">
    <subcellularLocation>
        <location evidence="1">Cell membrane</location>
        <topology evidence="1">Single-pass membrane protein</topology>
    </subcellularLocation>
</comment>
<keyword evidence="6" id="KW-0677">Repeat</keyword>
<dbReference type="FunFam" id="3.30.200.20:FF:000465">
    <property type="entry name" value="Cysteine-rich receptor-like protein kinase 6"/>
    <property type="match status" value="1"/>
</dbReference>
<dbReference type="FunFam" id="1.10.10.10:FF:000322">
    <property type="entry name" value="Probable disease resistance protein At1g63360"/>
    <property type="match status" value="1"/>
</dbReference>
<keyword evidence="4" id="KW-0808">Transferase</keyword>
<evidence type="ECO:0000256" key="13">
    <source>
        <dbReference type="ARBA" id="ARBA00023136"/>
    </source>
</evidence>
<dbReference type="Gene3D" id="1.10.510.10">
    <property type="entry name" value="Transferase(Phosphotransferase) domain 1"/>
    <property type="match status" value="1"/>
</dbReference>
<dbReference type="FunFam" id="1.10.510.10:FF:000870">
    <property type="entry name" value="OSJNBa0016N04.16-like protein"/>
    <property type="match status" value="1"/>
</dbReference>
<dbReference type="SMR" id="A0A3B6I2R9"/>
<reference evidence="17" key="2">
    <citation type="submission" date="2018-10" db="UniProtKB">
        <authorList>
            <consortium name="EnsemblPlants"/>
        </authorList>
    </citation>
    <scope>IDENTIFICATION</scope>
</reference>
<evidence type="ECO:0000256" key="8">
    <source>
        <dbReference type="ARBA" id="ARBA00022777"/>
    </source>
</evidence>
<keyword evidence="5" id="KW-0812">Transmembrane</keyword>
<dbReference type="InterPro" id="IPR041118">
    <property type="entry name" value="Rx_N"/>
</dbReference>
<dbReference type="GO" id="GO:0002758">
    <property type="term" value="P:innate immune response-activating signaling pathway"/>
    <property type="evidence" value="ECO:0007669"/>
    <property type="project" value="UniProtKB-ARBA"/>
</dbReference>
<dbReference type="Gramene" id="TraesNOR4A03G02231160.1">
    <property type="protein sequence ID" value="TraesNOR4A03G02231160.1"/>
    <property type="gene ID" value="TraesNOR4A03G02231160"/>
</dbReference>
<evidence type="ECO:0000256" key="5">
    <source>
        <dbReference type="ARBA" id="ARBA00022692"/>
    </source>
</evidence>
<feature type="domain" description="Protein kinase" evidence="16">
    <location>
        <begin position="39"/>
        <end position="312"/>
    </location>
</feature>
<dbReference type="Proteomes" id="UP000019116">
    <property type="component" value="Chromosome 4A"/>
</dbReference>
<dbReference type="InterPro" id="IPR055414">
    <property type="entry name" value="LRR_R13L4/SHOC2-like"/>
</dbReference>
<dbReference type="Pfam" id="PF23598">
    <property type="entry name" value="LRR_14"/>
    <property type="match status" value="1"/>
</dbReference>
<dbReference type="SUPFAM" id="SSF52540">
    <property type="entry name" value="P-loop containing nucleoside triphosphate hydrolases"/>
    <property type="match status" value="1"/>
</dbReference>
<dbReference type="GeneID" id="123088466"/>
<dbReference type="GO" id="GO:0005886">
    <property type="term" value="C:plasma membrane"/>
    <property type="evidence" value="ECO:0007669"/>
    <property type="project" value="UniProtKB-SubCell"/>
</dbReference>
<dbReference type="InterPro" id="IPR032675">
    <property type="entry name" value="LRR_dom_sf"/>
</dbReference>
<dbReference type="Gramene" id="TraesCS4A02G467800.1">
    <property type="protein sequence ID" value="TraesCS4A02G467800.1"/>
    <property type="gene ID" value="TraesCS4A02G467800"/>
</dbReference>
<dbReference type="SUPFAM" id="SSF56112">
    <property type="entry name" value="Protein kinase-like (PK-like)"/>
    <property type="match status" value="1"/>
</dbReference>
<dbReference type="Gene3D" id="3.40.50.300">
    <property type="entry name" value="P-loop containing nucleotide triphosphate hydrolases"/>
    <property type="match status" value="1"/>
</dbReference>
<dbReference type="InterPro" id="IPR042197">
    <property type="entry name" value="Apaf_helical"/>
</dbReference>
<dbReference type="GO" id="GO:0004672">
    <property type="term" value="F:protein kinase activity"/>
    <property type="evidence" value="ECO:0007669"/>
    <property type="project" value="InterPro"/>
</dbReference>
<dbReference type="CDD" id="cd14798">
    <property type="entry name" value="RX-CC_like"/>
    <property type="match status" value="1"/>
</dbReference>
<keyword evidence="9" id="KW-0611">Plant defense</keyword>
<keyword evidence="10 14" id="KW-0067">ATP-binding</keyword>
<evidence type="ECO:0000256" key="10">
    <source>
        <dbReference type="ARBA" id="ARBA00022840"/>
    </source>
</evidence>
<proteinExistence type="inferred from homology"/>
<dbReference type="Pfam" id="PF00931">
    <property type="entry name" value="NB-ARC"/>
    <property type="match status" value="1"/>
</dbReference>
<evidence type="ECO:0000256" key="15">
    <source>
        <dbReference type="SAM" id="Coils"/>
    </source>
</evidence>
<evidence type="ECO:0000259" key="16">
    <source>
        <dbReference type="PROSITE" id="PS50011"/>
    </source>
</evidence>
<comment type="similarity">
    <text evidence="2">Belongs to the disease resistance NB-LRR family.</text>
</comment>
<feature type="binding site" evidence="14">
    <location>
        <position position="67"/>
    </location>
    <ligand>
        <name>ATP</name>
        <dbReference type="ChEBI" id="CHEBI:30616"/>
    </ligand>
</feature>
<dbReference type="PROSITE" id="PS00108">
    <property type="entry name" value="PROTEIN_KINASE_ST"/>
    <property type="match status" value="1"/>
</dbReference>
<dbReference type="PANTHER" id="PTHR45707:SF70">
    <property type="entry name" value="PROTEIN KINASE DOMAIN-CONTAINING PROTEIN"/>
    <property type="match status" value="1"/>
</dbReference>
<dbReference type="KEGG" id="taes:123088466"/>
<keyword evidence="12 15" id="KW-0175">Coiled coil</keyword>
<dbReference type="Pfam" id="PF18052">
    <property type="entry name" value="Rx_N"/>
    <property type="match status" value="1"/>
</dbReference>
<dbReference type="InterPro" id="IPR002182">
    <property type="entry name" value="NB-ARC"/>
</dbReference>
<dbReference type="OrthoDB" id="697635at2759"/>
<dbReference type="FunFam" id="3.40.50.300:FF:001091">
    <property type="entry name" value="Probable disease resistance protein At1g61300"/>
    <property type="match status" value="1"/>
</dbReference>
<dbReference type="PROSITE" id="PS00107">
    <property type="entry name" value="PROTEIN_KINASE_ATP"/>
    <property type="match status" value="1"/>
</dbReference>
<dbReference type="PANTHER" id="PTHR45707">
    <property type="entry name" value="C2 CALCIUM/LIPID-BINDING PLANT PHOSPHORIBOSYLTRANSFERASE FAMILY PROTEIN"/>
    <property type="match status" value="1"/>
</dbReference>
<evidence type="ECO:0000313" key="18">
    <source>
        <dbReference type="Proteomes" id="UP000019116"/>
    </source>
</evidence>
<evidence type="ECO:0000256" key="6">
    <source>
        <dbReference type="ARBA" id="ARBA00022737"/>
    </source>
</evidence>
<dbReference type="Gene3D" id="3.80.10.10">
    <property type="entry name" value="Ribonuclease Inhibitor"/>
    <property type="match status" value="1"/>
</dbReference>
<evidence type="ECO:0000256" key="1">
    <source>
        <dbReference type="ARBA" id="ARBA00004162"/>
    </source>
</evidence>
<dbReference type="Pfam" id="PF23559">
    <property type="entry name" value="WHD_DRP"/>
    <property type="match status" value="1"/>
</dbReference>
<dbReference type="STRING" id="4565.A0A3B6I2R9"/>
<dbReference type="InterPro" id="IPR038005">
    <property type="entry name" value="RX-like_CC"/>
</dbReference>
<dbReference type="AlphaFoldDB" id="A0A3B6I2R9"/>
<dbReference type="RefSeq" id="XP_044366611.1">
    <property type="nucleotide sequence ID" value="XM_044510676.1"/>
</dbReference>
<dbReference type="InterPro" id="IPR027417">
    <property type="entry name" value="P-loop_NTPase"/>
</dbReference>
<sequence>MTDGGQDSELAALEKVLLDENADPVDLPFSLLKAITGNFSEDNEIGSGGFGAVYKGVLPSGRTVAVKRLFERYEILDKNFESEVTCLAVVRHKNTVRFLGYCSETQQVLMPYDGKHVLADVRHRLLCFEYMPKGCLADYLSDASCQLQWTTCYQIIKGICEGVHYLHQQRIIHMDLKPQNVLLDDNMVPRIADFGLSHRLSGSQSRAITENKLGTMGYMAPEFLNNGEITCMADIYSLGVIIMEILMRHKECSNVEEVVESWANKFGVSESQTTLEQVKVCVEIGIKCRNYDPRNRPATWFIIRGILGEAEISNWSITSDVATSTEGQIGFASKLVDELKFMDDSAAASELQPSVLEVEQEDGKVSLESKGKATTVIVATGVMSTLSAKLAKLMGDEYIKRKEVRKQASFLKKELSTINAVLEQLELMDELAPAVKNWRDDVREISYDMENCIDDFMRQFGGEDAEASFTGEAAELHKRLCELHRIANQMEELKTLVVEANARRESYKIDDCKPSFVGVDPRLSAVYQEATSLVGIDGPREEVANWLMDTQKKLKVVSVVGFGGLGKTTLSKQVYDKIRGHFNSVAFISVSQKPDMRVLLSRLQLKVGISVSSHDCGFEDIIEELRKYLVDKRYLIVLDDLWDQSAWNTISLAFPENGNGSRIIVTTRVEDVASVACHNDRKCIYTMKPLNEQNSRMLFSNRVFGSEVVCPPYLKDVAAEILKKCGGLPLAIITIASLLATQVRSRKHWESIRKSLGAQSATSPSLKEMNNILNLSYTHLPLHLRACFLYLGMYPEDHIIWRDHLVRQWIAEGFVSSLHGSDLEDIGRSYFNELINRSMIQPSKTEYGEVLSCTVHDMMLDLILIKCVEDNFLSVAYNSEDMARLMHGCKYNVRRLSLSSMAIGGATYEYDMAIAARLPQVRSFILFENPIPPFLWFKYLRVLIIVRGKDTVDLTAISQLFQLRCVMVRVDGKIELPTELGKLVYLETLDIQKCRLVKSIPSDIVHLPRLSYLGLPNCTDPPEGIENMKSLRTLQEFDLEKISLKYIMDLSKLTNLRELSVKKEFSLGTQKVDALALSIGKLRNLECLRIFGCHLESENLQLGSLSNPFQHMERLCMRTWWFCRVPKWMDGLHCLRVLELQVEETSTEEIHLLGELPSLVYLNFGAGKIPAERAILGTGLFLVLEYFYCSSRKDITAYLGFEAGAMPNLRILCLSVVHWGGTIPVGMEHLLHLQEIRLDGASHDVVCAFKEASLVHPNRPSVSR</sequence>
<dbReference type="GO" id="GO:0043531">
    <property type="term" value="F:ADP binding"/>
    <property type="evidence" value="ECO:0007669"/>
    <property type="project" value="InterPro"/>
</dbReference>
<dbReference type="Gene3D" id="1.20.5.4130">
    <property type="match status" value="1"/>
</dbReference>
<evidence type="ECO:0000256" key="11">
    <source>
        <dbReference type="ARBA" id="ARBA00022989"/>
    </source>
</evidence>
<dbReference type="Gene3D" id="1.10.8.430">
    <property type="entry name" value="Helical domain of apoptotic protease-activating factors"/>
    <property type="match status" value="1"/>
</dbReference>
<keyword evidence="3" id="KW-0433">Leucine-rich repeat</keyword>
<dbReference type="InterPro" id="IPR011009">
    <property type="entry name" value="Kinase-like_dom_sf"/>
</dbReference>
<organism evidence="17">
    <name type="scientific">Triticum aestivum</name>
    <name type="common">Wheat</name>
    <dbReference type="NCBI Taxonomy" id="4565"/>
    <lineage>
        <taxon>Eukaryota</taxon>
        <taxon>Viridiplantae</taxon>
        <taxon>Streptophyta</taxon>
        <taxon>Embryophyta</taxon>
        <taxon>Tracheophyta</taxon>
        <taxon>Spermatophyta</taxon>
        <taxon>Magnoliopsida</taxon>
        <taxon>Liliopsida</taxon>
        <taxon>Poales</taxon>
        <taxon>Poaceae</taxon>
        <taxon>BOP clade</taxon>
        <taxon>Pooideae</taxon>
        <taxon>Triticodae</taxon>
        <taxon>Triticeae</taxon>
        <taxon>Triticinae</taxon>
        <taxon>Triticum</taxon>
    </lineage>
</organism>
<dbReference type="Gramene" id="TraesCS4A03G1175100.1">
    <property type="protein sequence ID" value="TraesCS4A03G1175100.1.CDS"/>
    <property type="gene ID" value="TraesCS4A03G1175100"/>
</dbReference>
<dbReference type="InterPro" id="IPR008271">
    <property type="entry name" value="Ser/Thr_kinase_AS"/>
</dbReference>
<accession>A0A3B6I2R9</accession>
<dbReference type="Gene3D" id="1.10.10.10">
    <property type="entry name" value="Winged helix-like DNA-binding domain superfamily/Winged helix DNA-binding domain"/>
    <property type="match status" value="1"/>
</dbReference>
<dbReference type="OMA" id="FSEDNEM"/>
<dbReference type="InterPro" id="IPR017441">
    <property type="entry name" value="Protein_kinase_ATP_BS"/>
</dbReference>
<evidence type="ECO:0000256" key="7">
    <source>
        <dbReference type="ARBA" id="ARBA00022741"/>
    </source>
</evidence>
<evidence type="ECO:0000313" key="17">
    <source>
        <dbReference type="EnsemblPlants" id="TraesCS4A02G467800.1"/>
    </source>
</evidence>
<dbReference type="PRINTS" id="PR00364">
    <property type="entry name" value="DISEASERSIST"/>
</dbReference>
<dbReference type="Gene3D" id="3.30.200.20">
    <property type="entry name" value="Phosphorylase Kinase, domain 1"/>
    <property type="match status" value="1"/>
</dbReference>
<dbReference type="GO" id="GO:0005524">
    <property type="term" value="F:ATP binding"/>
    <property type="evidence" value="ECO:0007669"/>
    <property type="project" value="UniProtKB-UniRule"/>
</dbReference>
<dbReference type="GO" id="GO:0042742">
    <property type="term" value="P:defense response to bacterium"/>
    <property type="evidence" value="ECO:0007669"/>
    <property type="project" value="UniProtKB-ARBA"/>
</dbReference>
<keyword evidence="11" id="KW-1133">Transmembrane helix</keyword>
<keyword evidence="18" id="KW-1185">Reference proteome</keyword>
<evidence type="ECO:0000256" key="12">
    <source>
        <dbReference type="ARBA" id="ARBA00023054"/>
    </source>
</evidence>
<dbReference type="InterPro" id="IPR058922">
    <property type="entry name" value="WHD_DRP"/>
</dbReference>
<dbReference type="GO" id="GO:0009626">
    <property type="term" value="P:plant-type hypersensitive response"/>
    <property type="evidence" value="ECO:0007669"/>
    <property type="project" value="UniProtKB-ARBA"/>
</dbReference>
<evidence type="ECO:0000256" key="9">
    <source>
        <dbReference type="ARBA" id="ARBA00022821"/>
    </source>
</evidence>
<evidence type="ECO:0000256" key="3">
    <source>
        <dbReference type="ARBA" id="ARBA00022614"/>
    </source>
</evidence>
<dbReference type="EnsemblPlants" id="TraesCS4A02G467800.1">
    <property type="protein sequence ID" value="TraesCS4A02G467800.1"/>
    <property type="gene ID" value="TraesCS4A02G467800"/>
</dbReference>
<reference evidence="17" key="1">
    <citation type="submission" date="2018-08" db="EMBL/GenBank/DDBJ databases">
        <authorList>
            <person name="Rossello M."/>
        </authorList>
    </citation>
    <scope>NUCLEOTIDE SEQUENCE [LARGE SCALE GENOMIC DNA]</scope>
    <source>
        <strain evidence="17">cv. Chinese Spring</strain>
    </source>
</reference>
<dbReference type="InterPro" id="IPR000719">
    <property type="entry name" value="Prot_kinase_dom"/>
</dbReference>
<dbReference type="PROSITE" id="PS50011">
    <property type="entry name" value="PROTEIN_KINASE_DOM"/>
    <property type="match status" value="1"/>
</dbReference>
<dbReference type="SMART" id="SM00220">
    <property type="entry name" value="S_TKc"/>
    <property type="match status" value="1"/>
</dbReference>
<dbReference type="SUPFAM" id="SSF52058">
    <property type="entry name" value="L domain-like"/>
    <property type="match status" value="1"/>
</dbReference>